<name>A0A2H5X8W3_9BACT</name>
<evidence type="ECO:0000256" key="1">
    <source>
        <dbReference type="ARBA" id="ARBA00004167"/>
    </source>
</evidence>
<evidence type="ECO:0000256" key="5">
    <source>
        <dbReference type="ARBA" id="ARBA00022989"/>
    </source>
</evidence>
<dbReference type="AlphaFoldDB" id="A0A2H5X8W3"/>
<keyword evidence="5" id="KW-1133">Transmembrane helix</keyword>
<reference evidence="9" key="1">
    <citation type="submission" date="2017-09" db="EMBL/GenBank/DDBJ databases">
        <title>Metaegenomics of thermophilic ammonia-oxidizing enrichment culture.</title>
        <authorList>
            <person name="Kato S."/>
            <person name="Suzuki K."/>
        </authorList>
    </citation>
    <scope>NUCLEOTIDE SEQUENCE [LARGE SCALE GENOMIC DNA]</scope>
</reference>
<evidence type="ECO:0000256" key="6">
    <source>
        <dbReference type="ARBA" id="ARBA00023010"/>
    </source>
</evidence>
<dbReference type="Pfam" id="PF02416">
    <property type="entry name" value="TatA_B_E"/>
    <property type="match status" value="1"/>
</dbReference>
<evidence type="ECO:0000256" key="3">
    <source>
        <dbReference type="ARBA" id="ARBA00022692"/>
    </source>
</evidence>
<gene>
    <name evidence="8" type="primary">tatAd</name>
    <name evidence="8" type="ORF">HRbin17_00116</name>
</gene>
<accession>A0A2H5X8W3</accession>
<dbReference type="GO" id="GO:0015031">
    <property type="term" value="P:protein transport"/>
    <property type="evidence" value="ECO:0007669"/>
    <property type="project" value="UniProtKB-KW"/>
</dbReference>
<evidence type="ECO:0000256" key="2">
    <source>
        <dbReference type="ARBA" id="ARBA00022448"/>
    </source>
</evidence>
<evidence type="ECO:0000256" key="7">
    <source>
        <dbReference type="ARBA" id="ARBA00023136"/>
    </source>
</evidence>
<keyword evidence="4" id="KW-0653">Protein transport</keyword>
<comment type="subcellular location">
    <subcellularLocation>
        <location evidence="1">Membrane</location>
        <topology evidence="1">Single-pass membrane protein</topology>
    </subcellularLocation>
</comment>
<dbReference type="GO" id="GO:0016020">
    <property type="term" value="C:membrane"/>
    <property type="evidence" value="ECO:0007669"/>
    <property type="project" value="UniProtKB-SubCell"/>
</dbReference>
<dbReference type="PRINTS" id="PR01506">
    <property type="entry name" value="TATBPROTEIN"/>
</dbReference>
<evidence type="ECO:0000256" key="4">
    <source>
        <dbReference type="ARBA" id="ARBA00022927"/>
    </source>
</evidence>
<organism evidence="8 9">
    <name type="scientific">Candidatus Fervidibacter japonicus</name>
    <dbReference type="NCBI Taxonomy" id="2035412"/>
    <lineage>
        <taxon>Bacteria</taxon>
        <taxon>Candidatus Fervidibacterota</taxon>
        <taxon>Candidatus Fervidibacter</taxon>
    </lineage>
</organism>
<dbReference type="EMBL" id="BEHT01000001">
    <property type="protein sequence ID" value="GBC97628.1"/>
    <property type="molecule type" value="Genomic_DNA"/>
</dbReference>
<proteinExistence type="predicted"/>
<keyword evidence="2" id="KW-0813">Transport</keyword>
<dbReference type="Proteomes" id="UP000236173">
    <property type="component" value="Unassembled WGS sequence"/>
</dbReference>
<dbReference type="PANTHER" id="PTHR33162:SF1">
    <property type="entry name" value="SEC-INDEPENDENT PROTEIN TRANSLOCASE PROTEIN TATA, CHLOROPLASTIC"/>
    <property type="match status" value="1"/>
</dbReference>
<dbReference type="Gene3D" id="1.20.5.3310">
    <property type="match status" value="1"/>
</dbReference>
<keyword evidence="6" id="KW-0811">Translocation</keyword>
<keyword evidence="7" id="KW-0472">Membrane</keyword>
<sequence>MFGIGTSELLVIFLLALLLFGPQKLPEIARMVGRATREARRAWEELQRQLMSDDDAANRWR</sequence>
<evidence type="ECO:0000313" key="9">
    <source>
        <dbReference type="Proteomes" id="UP000236173"/>
    </source>
</evidence>
<evidence type="ECO:0000313" key="8">
    <source>
        <dbReference type="EMBL" id="GBC97628.1"/>
    </source>
</evidence>
<dbReference type="InterPro" id="IPR003369">
    <property type="entry name" value="TatA/B/E"/>
</dbReference>
<comment type="caution">
    <text evidence="8">The sequence shown here is derived from an EMBL/GenBank/DDBJ whole genome shotgun (WGS) entry which is preliminary data.</text>
</comment>
<keyword evidence="3" id="KW-0812">Transmembrane</keyword>
<dbReference type="PANTHER" id="PTHR33162">
    <property type="entry name" value="SEC-INDEPENDENT PROTEIN TRANSLOCASE PROTEIN TATA, CHLOROPLASTIC"/>
    <property type="match status" value="1"/>
</dbReference>
<protein>
    <submittedName>
        <fullName evidence="8">Sec-independent protein translocase protein TatAd</fullName>
    </submittedName>
</protein>